<dbReference type="EMBL" id="JBHSHD010000008">
    <property type="protein sequence ID" value="MFC4820841.1"/>
    <property type="molecule type" value="Genomic_DNA"/>
</dbReference>
<dbReference type="Gene3D" id="2.102.10.10">
    <property type="entry name" value="Rieske [2Fe-2S] iron-sulphur domain"/>
    <property type="match status" value="1"/>
</dbReference>
<evidence type="ECO:0000259" key="5">
    <source>
        <dbReference type="PROSITE" id="PS51296"/>
    </source>
</evidence>
<evidence type="ECO:0000256" key="2">
    <source>
        <dbReference type="ARBA" id="ARBA00022723"/>
    </source>
</evidence>
<proteinExistence type="predicted"/>
<comment type="caution">
    <text evidence="6">The sequence shown here is derived from an EMBL/GenBank/DDBJ whole genome shotgun (WGS) entry which is preliminary data.</text>
</comment>
<dbReference type="Pfam" id="PF00355">
    <property type="entry name" value="Rieske"/>
    <property type="match status" value="1"/>
</dbReference>
<keyword evidence="4" id="KW-0411">Iron-sulfur</keyword>
<keyword evidence="2" id="KW-0479">Metal-binding</keyword>
<feature type="domain" description="Rieske" evidence="5">
    <location>
        <begin position="5"/>
        <end position="109"/>
    </location>
</feature>
<gene>
    <name evidence="6" type="ORF">ACFO6Q_10930</name>
</gene>
<dbReference type="RefSeq" id="WP_380020912.1">
    <property type="nucleotide sequence ID" value="NZ_JBHSHD010000008.1"/>
</dbReference>
<evidence type="ECO:0000313" key="7">
    <source>
        <dbReference type="Proteomes" id="UP001595886"/>
    </source>
</evidence>
<evidence type="ECO:0000256" key="1">
    <source>
        <dbReference type="ARBA" id="ARBA00022714"/>
    </source>
</evidence>
<accession>A0ABV9QUW5</accession>
<dbReference type="InterPro" id="IPR017941">
    <property type="entry name" value="Rieske_2Fe-2S"/>
</dbReference>
<sequence length="110" mass="11609">MNPPAPLCRLEDIPDGDAVAARVDAPDGGYELILLRQGGRAFAYHNECPHQGRNLDYAPGRFLVRDGRLICAAHGATFAVDSGDCIAGPCRGSRLVAAPVEVVDGAIVLR</sequence>
<dbReference type="InterPro" id="IPR036922">
    <property type="entry name" value="Rieske_2Fe-2S_sf"/>
</dbReference>
<dbReference type="PANTHER" id="PTHR40261">
    <property type="match status" value="1"/>
</dbReference>
<dbReference type="CDD" id="cd03467">
    <property type="entry name" value="Rieske"/>
    <property type="match status" value="1"/>
</dbReference>
<dbReference type="SUPFAM" id="SSF50022">
    <property type="entry name" value="ISP domain"/>
    <property type="match status" value="1"/>
</dbReference>
<dbReference type="Proteomes" id="UP001595886">
    <property type="component" value="Unassembled WGS sequence"/>
</dbReference>
<organism evidence="6 7">
    <name type="scientific">Dokdonella ginsengisoli</name>
    <dbReference type="NCBI Taxonomy" id="363846"/>
    <lineage>
        <taxon>Bacteria</taxon>
        <taxon>Pseudomonadati</taxon>
        <taxon>Pseudomonadota</taxon>
        <taxon>Gammaproteobacteria</taxon>
        <taxon>Lysobacterales</taxon>
        <taxon>Rhodanobacteraceae</taxon>
        <taxon>Dokdonella</taxon>
    </lineage>
</organism>
<keyword evidence="1" id="KW-0001">2Fe-2S</keyword>
<protein>
    <submittedName>
        <fullName evidence="6">Rieske (2Fe-2S) protein</fullName>
    </submittedName>
</protein>
<keyword evidence="7" id="KW-1185">Reference proteome</keyword>
<name>A0ABV9QUW5_9GAMM</name>
<dbReference type="PROSITE" id="PS51296">
    <property type="entry name" value="RIESKE"/>
    <property type="match status" value="1"/>
</dbReference>
<evidence type="ECO:0000256" key="4">
    <source>
        <dbReference type="ARBA" id="ARBA00023014"/>
    </source>
</evidence>
<keyword evidence="3" id="KW-0408">Iron</keyword>
<evidence type="ECO:0000313" key="6">
    <source>
        <dbReference type="EMBL" id="MFC4820841.1"/>
    </source>
</evidence>
<dbReference type="PANTHER" id="PTHR40261:SF1">
    <property type="entry name" value="RIESKE DOMAIN-CONTAINING PROTEIN"/>
    <property type="match status" value="1"/>
</dbReference>
<evidence type="ECO:0000256" key="3">
    <source>
        <dbReference type="ARBA" id="ARBA00023004"/>
    </source>
</evidence>
<reference evidence="7" key="1">
    <citation type="journal article" date="2019" name="Int. J. Syst. Evol. Microbiol.">
        <title>The Global Catalogue of Microorganisms (GCM) 10K type strain sequencing project: providing services to taxonomists for standard genome sequencing and annotation.</title>
        <authorList>
            <consortium name="The Broad Institute Genomics Platform"/>
            <consortium name="The Broad Institute Genome Sequencing Center for Infectious Disease"/>
            <person name="Wu L."/>
            <person name="Ma J."/>
        </authorList>
    </citation>
    <scope>NUCLEOTIDE SEQUENCE [LARGE SCALE GENOMIC DNA]</scope>
    <source>
        <strain evidence="7">CCUG 30340</strain>
    </source>
</reference>